<dbReference type="EMBL" id="VZRM01005384">
    <property type="protein sequence ID" value="NWV38940.1"/>
    <property type="molecule type" value="Genomic_DNA"/>
</dbReference>
<dbReference type="GO" id="GO:0060271">
    <property type="term" value="P:cilium assembly"/>
    <property type="evidence" value="ECO:0007669"/>
    <property type="project" value="TreeGrafter"/>
</dbReference>
<evidence type="ECO:0000313" key="9">
    <source>
        <dbReference type="EMBL" id="NWV38940.1"/>
    </source>
</evidence>
<keyword evidence="7" id="KW-0966">Cell projection</keyword>
<dbReference type="PANTHER" id="PTHR34174:SF1">
    <property type="entry name" value="CENTRIOLAR AND CILIOGENESIS-ASSOCIATED PROTEIN HYLS1"/>
    <property type="match status" value="1"/>
</dbReference>
<dbReference type="InterPro" id="IPR027918">
    <property type="entry name" value="HYLS1_C_dom"/>
</dbReference>
<dbReference type="GO" id="GO:0005814">
    <property type="term" value="C:centriole"/>
    <property type="evidence" value="ECO:0007669"/>
    <property type="project" value="UniProtKB-SubCell"/>
</dbReference>
<reference evidence="9 10" key="1">
    <citation type="submission" date="2019-09" db="EMBL/GenBank/DDBJ databases">
        <title>Bird 10,000 Genomes (B10K) Project - Family phase.</title>
        <authorList>
            <person name="Zhang G."/>
        </authorList>
    </citation>
    <scope>NUCLEOTIDE SEQUENCE [LARGE SCALE GENOMIC DNA]</scope>
    <source>
        <strain evidence="9">B10K-DU-029-50</strain>
        <tissue evidence="9">Heart</tissue>
    </source>
</reference>
<evidence type="ECO:0000256" key="3">
    <source>
        <dbReference type="ARBA" id="ARBA00010091"/>
    </source>
</evidence>
<evidence type="ECO:0000256" key="6">
    <source>
        <dbReference type="ARBA" id="ARBA00023212"/>
    </source>
</evidence>
<keyword evidence="6" id="KW-0206">Cytoskeleton</keyword>
<proteinExistence type="inferred from homology"/>
<evidence type="ECO:0000256" key="2">
    <source>
        <dbReference type="ARBA" id="ARBA00004138"/>
    </source>
</evidence>
<evidence type="ECO:0000256" key="4">
    <source>
        <dbReference type="ARBA" id="ARBA00022490"/>
    </source>
</evidence>
<keyword evidence="4" id="KW-0963">Cytoplasm</keyword>
<evidence type="ECO:0000256" key="7">
    <source>
        <dbReference type="ARBA" id="ARBA00023273"/>
    </source>
</evidence>
<evidence type="ECO:0000256" key="1">
    <source>
        <dbReference type="ARBA" id="ARBA00004114"/>
    </source>
</evidence>
<feature type="domain" description="Centriolar and ciliogenesis-associated protein HYLS1 C-terminal" evidence="8">
    <location>
        <begin position="1"/>
        <end position="52"/>
    </location>
</feature>
<feature type="non-terminal residue" evidence="9">
    <location>
        <position position="60"/>
    </location>
</feature>
<dbReference type="InterPro" id="IPR052319">
    <property type="entry name" value="Centriolar_ciliogenesis_assoc"/>
</dbReference>
<evidence type="ECO:0000256" key="5">
    <source>
        <dbReference type="ARBA" id="ARBA00022794"/>
    </source>
</evidence>
<feature type="non-terminal residue" evidence="9">
    <location>
        <position position="1"/>
    </location>
</feature>
<comment type="subcellular location">
    <subcellularLocation>
        <location evidence="2">Cell projection</location>
        <location evidence="2">Cilium</location>
    </subcellularLocation>
    <subcellularLocation>
        <location evidence="1">Cytoplasm</location>
        <location evidence="1">Cytoskeleton</location>
        <location evidence="1">Microtubule organizing center</location>
        <location evidence="1">Centrosome</location>
        <location evidence="1">Centriole</location>
    </subcellularLocation>
</comment>
<comment type="similarity">
    <text evidence="3">Belongs to the HYLS1 family.</text>
</comment>
<dbReference type="AlphaFoldDB" id="A0A7K6EIR4"/>
<keyword evidence="5" id="KW-0970">Cilium biogenesis/degradation</keyword>
<organism evidence="9 10">
    <name type="scientific">Grantiella picta</name>
    <dbReference type="NCBI Taxonomy" id="266360"/>
    <lineage>
        <taxon>Eukaryota</taxon>
        <taxon>Metazoa</taxon>
        <taxon>Chordata</taxon>
        <taxon>Craniata</taxon>
        <taxon>Vertebrata</taxon>
        <taxon>Euteleostomi</taxon>
        <taxon>Archelosauria</taxon>
        <taxon>Archosauria</taxon>
        <taxon>Dinosauria</taxon>
        <taxon>Saurischia</taxon>
        <taxon>Theropoda</taxon>
        <taxon>Coelurosauria</taxon>
        <taxon>Aves</taxon>
        <taxon>Neognathae</taxon>
        <taxon>Neoaves</taxon>
        <taxon>Telluraves</taxon>
        <taxon>Australaves</taxon>
        <taxon>Passeriformes</taxon>
        <taxon>Meliphagoidea</taxon>
        <taxon>Meliphagidae</taxon>
        <taxon>Grantiella</taxon>
    </lineage>
</organism>
<dbReference type="Proteomes" id="UP000575029">
    <property type="component" value="Unassembled WGS sequence"/>
</dbReference>
<evidence type="ECO:0000259" key="8">
    <source>
        <dbReference type="Pfam" id="PF15311"/>
    </source>
</evidence>
<dbReference type="GO" id="GO:0097730">
    <property type="term" value="C:non-motile cilium"/>
    <property type="evidence" value="ECO:0007669"/>
    <property type="project" value="TreeGrafter"/>
</dbReference>
<dbReference type="Pfam" id="PF15311">
    <property type="entry name" value="HYLS1_C"/>
    <property type="match status" value="1"/>
</dbReference>
<gene>
    <name evidence="9" type="primary">Hyls1</name>
    <name evidence="9" type="ORF">GRAPIC_R02308</name>
</gene>
<name>A0A7K6EIR4_9PASS</name>
<evidence type="ECO:0000313" key="10">
    <source>
        <dbReference type="Proteomes" id="UP000575029"/>
    </source>
</evidence>
<sequence>DTHDTLRLAVRKQMQRPGLPCQKQKRLVPNMYVVPTMKSREDLRWAVRRDLARCLIPRRY</sequence>
<keyword evidence="10" id="KW-1185">Reference proteome</keyword>
<comment type="caution">
    <text evidence="9">The sequence shown here is derived from an EMBL/GenBank/DDBJ whole genome shotgun (WGS) entry which is preliminary data.</text>
</comment>
<accession>A0A7K6EIR4</accession>
<dbReference type="PANTHER" id="PTHR34174">
    <property type="entry name" value="HYDROLETHALUS SYNDROME PROTEIN 1"/>
    <property type="match status" value="1"/>
</dbReference>
<protein>
    <submittedName>
        <fullName evidence="9">HYLS1 protein</fullName>
    </submittedName>
</protein>